<dbReference type="PANTHER" id="PTHR22961:SF13">
    <property type="entry name" value="TRIBBLES"/>
    <property type="match status" value="1"/>
</dbReference>
<feature type="domain" description="Protein kinase" evidence="2">
    <location>
        <begin position="162"/>
        <end position="424"/>
    </location>
</feature>
<feature type="compositionally biased region" description="Basic and acidic residues" evidence="1">
    <location>
        <begin position="77"/>
        <end position="91"/>
    </location>
</feature>
<dbReference type="SMART" id="SM00220">
    <property type="entry name" value="S_TKc"/>
    <property type="match status" value="1"/>
</dbReference>
<evidence type="ECO:0000259" key="2">
    <source>
        <dbReference type="PROSITE" id="PS50011"/>
    </source>
</evidence>
<dbReference type="GO" id="GO:0031434">
    <property type="term" value="F:mitogen-activated protein kinase kinase binding"/>
    <property type="evidence" value="ECO:0007669"/>
    <property type="project" value="TreeGrafter"/>
</dbReference>
<dbReference type="PROSITE" id="PS50011">
    <property type="entry name" value="PROTEIN_KINASE_DOM"/>
    <property type="match status" value="1"/>
</dbReference>
<organism evidence="3 4">
    <name type="scientific">Caenorhabditis auriculariae</name>
    <dbReference type="NCBI Taxonomy" id="2777116"/>
    <lineage>
        <taxon>Eukaryota</taxon>
        <taxon>Metazoa</taxon>
        <taxon>Ecdysozoa</taxon>
        <taxon>Nematoda</taxon>
        <taxon>Chromadorea</taxon>
        <taxon>Rhabditida</taxon>
        <taxon>Rhabditina</taxon>
        <taxon>Rhabditomorpha</taxon>
        <taxon>Rhabditoidea</taxon>
        <taxon>Rhabditidae</taxon>
        <taxon>Peloderinae</taxon>
        <taxon>Caenorhabditis</taxon>
    </lineage>
</organism>
<dbReference type="PANTHER" id="PTHR22961">
    <property type="entry name" value="SER/THR PROTEIN KINASE-TRB"/>
    <property type="match status" value="1"/>
</dbReference>
<accession>A0A8S1GYJ1</accession>
<reference evidence="3" key="1">
    <citation type="submission" date="2020-10" db="EMBL/GenBank/DDBJ databases">
        <authorList>
            <person name="Kikuchi T."/>
        </authorList>
    </citation>
    <scope>NUCLEOTIDE SEQUENCE</scope>
    <source>
        <strain evidence="3">NKZ352</strain>
    </source>
</reference>
<feature type="compositionally biased region" description="Polar residues" evidence="1">
    <location>
        <begin position="540"/>
        <end position="549"/>
    </location>
</feature>
<evidence type="ECO:0000313" key="3">
    <source>
        <dbReference type="EMBL" id="CAD6189056.1"/>
    </source>
</evidence>
<proteinExistence type="predicted"/>
<dbReference type="InterPro" id="IPR024104">
    <property type="entry name" value="Tribbles/Ser_Thr_kinase_40"/>
</dbReference>
<dbReference type="GO" id="GO:0004672">
    <property type="term" value="F:protein kinase activity"/>
    <property type="evidence" value="ECO:0007669"/>
    <property type="project" value="InterPro"/>
</dbReference>
<protein>
    <recommendedName>
        <fullName evidence="2">Protein kinase domain-containing protein</fullName>
    </recommendedName>
</protein>
<comment type="caution">
    <text evidence="3">The sequence shown here is derived from an EMBL/GenBank/DDBJ whole genome shotgun (WGS) entry which is preliminary data.</text>
</comment>
<name>A0A8S1GYJ1_9PELO</name>
<evidence type="ECO:0000313" key="4">
    <source>
        <dbReference type="Proteomes" id="UP000835052"/>
    </source>
</evidence>
<dbReference type="Pfam" id="PF00069">
    <property type="entry name" value="Pkinase"/>
    <property type="match status" value="1"/>
</dbReference>
<keyword evidence="4" id="KW-1185">Reference proteome</keyword>
<evidence type="ECO:0000256" key="1">
    <source>
        <dbReference type="SAM" id="MobiDB-lite"/>
    </source>
</evidence>
<dbReference type="OrthoDB" id="410920at2759"/>
<dbReference type="EMBL" id="CAJGYM010000010">
    <property type="protein sequence ID" value="CAD6189056.1"/>
    <property type="molecule type" value="Genomic_DNA"/>
</dbReference>
<dbReference type="AlphaFoldDB" id="A0A8S1GYJ1"/>
<dbReference type="GO" id="GO:0005634">
    <property type="term" value="C:nucleus"/>
    <property type="evidence" value="ECO:0007669"/>
    <property type="project" value="TreeGrafter"/>
</dbReference>
<dbReference type="InterPro" id="IPR000719">
    <property type="entry name" value="Prot_kinase_dom"/>
</dbReference>
<sequence length="549" mass="61678">MSRDCVSRKRPLAVALPSLQDGNQPTDSDLVPVIVPKRQKQDAVPTSEVAPAGASVKATPQAPYPTNSGELMRTAHAKRDWKASRPVEESAQRQLTNTSNSGRIQPVFRQCDLPPPSILQSGADFQEFLKQREEQKKRLVRAAASSSETRLLHKNLANGETIGLYRIIGAGREGRAIHALSNIIFKAQRLTKKEGENVRRVVARINEAERYYPGIDIAEMKECVFPRNAEMLQQPNGTYIMFTPSEEETLHSFASDRGDNISEADVKQVFDQLLRILNFCHSIGIMVRDMKPRKLVFDSKERRLRLGNIYDCVVCDSPQDDMLTERFLSPAYVPPEVLNPKQKGYSGRAADMWGAGVLLYLLLLGQYPFFDTSPAGVFSRIRRAKVVFPNSHLSVTARSLVNMLLRRLPEERAAAKAFLHVPYWDAPSPLPCRVAKLDFRTPGAFSLVFPMLRHRVAVMAKQLAKREERDAEEHVVPDMAVSRIFFSRSSSVYSPLPPQLSRYMLSSRENDAVNLSLPLHFATSRRPPAPGFEEPEHSRLQSQAVPTLD</sequence>
<dbReference type="Gene3D" id="1.10.510.10">
    <property type="entry name" value="Transferase(Phosphotransferase) domain 1"/>
    <property type="match status" value="1"/>
</dbReference>
<feature type="region of interest" description="Disordered" evidence="1">
    <location>
        <begin position="37"/>
        <end position="100"/>
    </location>
</feature>
<dbReference type="GO" id="GO:0032436">
    <property type="term" value="P:positive regulation of proteasomal ubiquitin-dependent protein catabolic process"/>
    <property type="evidence" value="ECO:0007669"/>
    <property type="project" value="TreeGrafter"/>
</dbReference>
<feature type="region of interest" description="Disordered" evidence="1">
    <location>
        <begin position="524"/>
        <end position="549"/>
    </location>
</feature>
<dbReference type="GO" id="GO:0005524">
    <property type="term" value="F:ATP binding"/>
    <property type="evidence" value="ECO:0007669"/>
    <property type="project" value="InterPro"/>
</dbReference>
<dbReference type="InterPro" id="IPR011009">
    <property type="entry name" value="Kinase-like_dom_sf"/>
</dbReference>
<gene>
    <name evidence="3" type="ORF">CAUJ_LOCUS4975</name>
</gene>
<dbReference type="SUPFAM" id="SSF56112">
    <property type="entry name" value="Protein kinase-like (PK-like)"/>
    <property type="match status" value="1"/>
</dbReference>
<dbReference type="Proteomes" id="UP000835052">
    <property type="component" value="Unassembled WGS sequence"/>
</dbReference>